<dbReference type="EMBL" id="JBJKTR010000013">
    <property type="protein sequence ID" value="KAL3348369.1"/>
    <property type="molecule type" value="Genomic_DNA"/>
</dbReference>
<reference evidence="4 5" key="1">
    <citation type="submission" date="2024-05" db="EMBL/GenBank/DDBJ databases">
        <title>De novo assembly of an allotetraploid wild potato.</title>
        <authorList>
            <person name="Hosaka A.J."/>
        </authorList>
    </citation>
    <scope>NUCLEOTIDE SEQUENCE [LARGE SCALE GENOMIC DNA]</scope>
    <source>
        <tissue evidence="4">Young leaves</tissue>
    </source>
</reference>
<evidence type="ECO:0000313" key="5">
    <source>
        <dbReference type="Proteomes" id="UP001627284"/>
    </source>
</evidence>
<sequence>MRPSMRPTGQQPADKGKGITQPDTYAQTLLGRQNFRPLSTIDNLMERIYFGKYNLISYPKCNLSFRVISDCNLEKAQQCLLDNLWIAYNKQNTKYFIADSNVLCQYFSNKNRDNKFKYYVVIHDKNKGVFQIWIEVVDSINGVKNPLFKGFNNFTEALDYARGILRPNYYISPALRQSPNQIPQYNILKDSDKIIFCNHCSSMTEGFKRLNAKNEILIQENMRLMKQLETFQNKYVPRTDSTKDMSSPSPLKMDEMGVHSPLNAKNSTVSEYDTASPVQMVIGKGLSNPLMTVTLPKSEEEESSSSRRRLPKYFHKDSLRKNEALKKKKNEKLE</sequence>
<dbReference type="AlphaFoldDB" id="A0ABD2SWR0"/>
<evidence type="ECO:0000313" key="4">
    <source>
        <dbReference type="EMBL" id="KAL3348369.1"/>
    </source>
</evidence>
<feature type="domain" description="Ribonuclease H1 N-terminal" evidence="3">
    <location>
        <begin position="117"/>
        <end position="160"/>
    </location>
</feature>
<evidence type="ECO:0000256" key="1">
    <source>
        <dbReference type="SAM" id="Coils"/>
    </source>
</evidence>
<keyword evidence="1" id="KW-0175">Coiled coil</keyword>
<dbReference type="InterPro" id="IPR011320">
    <property type="entry name" value="RNase_H1_N"/>
</dbReference>
<evidence type="ECO:0000259" key="3">
    <source>
        <dbReference type="Pfam" id="PF01693"/>
    </source>
</evidence>
<keyword evidence="5" id="KW-1185">Reference proteome</keyword>
<dbReference type="InterPro" id="IPR009027">
    <property type="entry name" value="Ribosomal_bL9/RNase_H1_N"/>
</dbReference>
<evidence type="ECO:0000256" key="2">
    <source>
        <dbReference type="SAM" id="MobiDB-lite"/>
    </source>
</evidence>
<gene>
    <name evidence="4" type="ORF">AABB24_021833</name>
</gene>
<dbReference type="Pfam" id="PF01693">
    <property type="entry name" value="Cauli_VI"/>
    <property type="match status" value="1"/>
</dbReference>
<dbReference type="Proteomes" id="UP001627284">
    <property type="component" value="Unassembled WGS sequence"/>
</dbReference>
<dbReference type="InterPro" id="IPR037056">
    <property type="entry name" value="RNase_H1_N_sf"/>
</dbReference>
<feature type="compositionally biased region" description="Basic and acidic residues" evidence="2">
    <location>
        <begin position="314"/>
        <end position="334"/>
    </location>
</feature>
<dbReference type="SUPFAM" id="SSF55658">
    <property type="entry name" value="L9 N-domain-like"/>
    <property type="match status" value="1"/>
</dbReference>
<feature type="coiled-coil region" evidence="1">
    <location>
        <begin position="207"/>
        <end position="234"/>
    </location>
</feature>
<proteinExistence type="predicted"/>
<comment type="caution">
    <text evidence="4">The sequence shown here is derived from an EMBL/GenBank/DDBJ whole genome shotgun (WGS) entry which is preliminary data.</text>
</comment>
<accession>A0ABD2SWR0</accession>
<organism evidence="4 5">
    <name type="scientific">Solanum stoloniferum</name>
    <dbReference type="NCBI Taxonomy" id="62892"/>
    <lineage>
        <taxon>Eukaryota</taxon>
        <taxon>Viridiplantae</taxon>
        <taxon>Streptophyta</taxon>
        <taxon>Embryophyta</taxon>
        <taxon>Tracheophyta</taxon>
        <taxon>Spermatophyta</taxon>
        <taxon>Magnoliopsida</taxon>
        <taxon>eudicotyledons</taxon>
        <taxon>Gunneridae</taxon>
        <taxon>Pentapetalae</taxon>
        <taxon>asterids</taxon>
        <taxon>lamiids</taxon>
        <taxon>Solanales</taxon>
        <taxon>Solanaceae</taxon>
        <taxon>Solanoideae</taxon>
        <taxon>Solaneae</taxon>
        <taxon>Solanum</taxon>
    </lineage>
</organism>
<name>A0ABD2SWR0_9SOLN</name>
<dbReference type="Gene3D" id="3.40.970.10">
    <property type="entry name" value="Ribonuclease H1, N-terminal domain"/>
    <property type="match status" value="1"/>
</dbReference>
<feature type="region of interest" description="Disordered" evidence="2">
    <location>
        <begin position="293"/>
        <end position="334"/>
    </location>
</feature>
<protein>
    <recommendedName>
        <fullName evidence="3">Ribonuclease H1 N-terminal domain-containing protein</fullName>
    </recommendedName>
</protein>
<feature type="region of interest" description="Disordered" evidence="2">
    <location>
        <begin position="1"/>
        <end position="20"/>
    </location>
</feature>